<protein>
    <submittedName>
        <fullName evidence="3">Serine/threonine-protein kinase pkn1</fullName>
    </submittedName>
</protein>
<keyword evidence="4" id="KW-1185">Reference proteome</keyword>
<evidence type="ECO:0000313" key="3">
    <source>
        <dbReference type="EMBL" id="BBM87224.1"/>
    </source>
</evidence>
<dbReference type="InterPro" id="IPR042095">
    <property type="entry name" value="SUMF_sf"/>
</dbReference>
<evidence type="ECO:0000313" key="4">
    <source>
        <dbReference type="Proteomes" id="UP000326354"/>
    </source>
</evidence>
<proteinExistence type="predicted"/>
<dbReference type="PROSITE" id="PS50011">
    <property type="entry name" value="PROTEIN_KINASE_DOM"/>
    <property type="match status" value="1"/>
</dbReference>
<dbReference type="GO" id="GO:0005524">
    <property type="term" value="F:ATP binding"/>
    <property type="evidence" value="ECO:0007669"/>
    <property type="project" value="InterPro"/>
</dbReference>
<name>A0A5S9ISP8_UABAM</name>
<dbReference type="SUPFAM" id="SSF56436">
    <property type="entry name" value="C-type lectin-like"/>
    <property type="match status" value="1"/>
</dbReference>
<dbReference type="InterPro" id="IPR011009">
    <property type="entry name" value="Kinase-like_dom_sf"/>
</dbReference>
<dbReference type="PANTHER" id="PTHR23150:SF19">
    <property type="entry name" value="FORMYLGLYCINE-GENERATING ENZYME"/>
    <property type="match status" value="1"/>
</dbReference>
<dbReference type="Proteomes" id="UP000326354">
    <property type="component" value="Chromosome"/>
</dbReference>
<feature type="compositionally biased region" description="Polar residues" evidence="1">
    <location>
        <begin position="457"/>
        <end position="466"/>
    </location>
</feature>
<keyword evidence="3" id="KW-0418">Kinase</keyword>
<feature type="compositionally biased region" description="Basic and acidic residues" evidence="1">
    <location>
        <begin position="432"/>
        <end position="444"/>
    </location>
</feature>
<feature type="domain" description="Protein kinase" evidence="2">
    <location>
        <begin position="619"/>
        <end position="874"/>
    </location>
</feature>
<dbReference type="GO" id="GO:0120147">
    <property type="term" value="F:formylglycine-generating oxidase activity"/>
    <property type="evidence" value="ECO:0007669"/>
    <property type="project" value="TreeGrafter"/>
</dbReference>
<dbReference type="InterPro" id="IPR016187">
    <property type="entry name" value="CTDL_fold"/>
</dbReference>
<dbReference type="AlphaFoldDB" id="A0A5S9ISP8"/>
<dbReference type="EMBL" id="AP019860">
    <property type="protein sequence ID" value="BBM87224.1"/>
    <property type="molecule type" value="Genomic_DNA"/>
</dbReference>
<dbReference type="InterPro" id="IPR000719">
    <property type="entry name" value="Prot_kinase_dom"/>
</dbReference>
<dbReference type="Gene3D" id="1.10.510.10">
    <property type="entry name" value="Transferase(Phosphotransferase) domain 1"/>
    <property type="match status" value="1"/>
</dbReference>
<dbReference type="KEGG" id="uam:UABAM_05627"/>
<dbReference type="InterPro" id="IPR005532">
    <property type="entry name" value="SUMF_dom"/>
</dbReference>
<accession>A0A5S9ISP8</accession>
<dbReference type="Pfam" id="PF03781">
    <property type="entry name" value="FGE-sulfatase"/>
    <property type="match status" value="1"/>
</dbReference>
<dbReference type="SMART" id="SM00220">
    <property type="entry name" value="S_TKc"/>
    <property type="match status" value="1"/>
</dbReference>
<dbReference type="InterPro" id="IPR051043">
    <property type="entry name" value="Sulfatase_Mod_Factor_Kinase"/>
</dbReference>
<dbReference type="InterPro" id="IPR011990">
    <property type="entry name" value="TPR-like_helical_dom_sf"/>
</dbReference>
<dbReference type="CDD" id="cd00180">
    <property type="entry name" value="PKc"/>
    <property type="match status" value="1"/>
</dbReference>
<reference evidence="3 4" key="1">
    <citation type="submission" date="2019-08" db="EMBL/GenBank/DDBJ databases">
        <title>Complete genome sequence of Candidatus Uab amorphum.</title>
        <authorList>
            <person name="Shiratori T."/>
            <person name="Suzuki S."/>
            <person name="Kakizawa Y."/>
            <person name="Ishida K."/>
        </authorList>
    </citation>
    <scope>NUCLEOTIDE SEQUENCE [LARGE SCALE GENOMIC DNA]</scope>
    <source>
        <strain evidence="3 4">SRT547</strain>
    </source>
</reference>
<dbReference type="PANTHER" id="PTHR23150">
    <property type="entry name" value="SULFATASE MODIFYING FACTOR 1, 2"/>
    <property type="match status" value="1"/>
</dbReference>
<sequence length="1155" mass="132097">MVARIAVFASQDPIFGSGDLHSLFKRHRIKEQYIHSCFKQAITASFKSIQVALNQKLGHVKDEKSYVQEIFSSFPIIIDVDYSTLKQEALSVCNKMLENNNIDRLIRTEKLSLDTIVTVFYEICEGKTIAKLPRSFTKGVASILQCSQDDLGIAFIRQNNLLAKLANFHFRRAWFSNKFFEFPKDFFDYKGMEKRIEFVARKSQYIQQDLTPLMNSSSNVQLRKMANEIEKYESAYERMNQFLLANRKPLKVLESLQIFPNVASSGTRTVQTSERSLTERVNTITARTSYPVSDSGKSKTITKKVELVKKSDTKSKKITQTDRVRLSKKVKTSPVSKKITKIDTKPKVTKEKVEKKSPVVNNDVIVIDDKRDVIVLEKKSNAQRKPQVVTPETSVDSETSEVVISASFREGVKIWKTDVDCIQNDDNTSEEVIVKENSTSEKSDSTSPPKVKKSSTQRNEVNTTPQAEKKNENKAPALKDTAVIKSEVKRVKDLIAPAIKVVGHRVSFRHFFIRDNLTQFQNKIKKAESHTSKLQKSKQQSMVANDIGVILNALEQPREAAKYFKMALNDKLSSEKYSVVCRNYLYTLLNMGDIASAEKHLRKMITESRIEKLYDYKRFSFKHILGVGSIGIAIWCFDQVEKQDVVVRLFWKKPGGKDVASGLHDIREMEHARFVRIHDIHWGDQLYIVNEFFEGHNLREHILGVRKDKPLETKEALRIIMQVSQGLHCLHTNGKAHGNIRPTSILYSAKSGQVKITDTCCNYFSVAPQWLQIAAKWKNLPKKHIIREKVAEVEAYTSVEQKNKGYATDKCDMYSLGKTLVFLVTSQYIPGDKVISLPKNLQEKIGHLVKKMLHPQPEKRCTAIELVKEIQQMLGTSTPTNTKKTAPKIILPAGVAKLPEGYVNDKDNSELCFVPRGYFLMGAKEVYAKMDEQPQNKIYLSSYFIDKYPVTWRQFKEYLKAKYGWLKWRGYMPEVPWKTRDDEPVVNISWQEAMKYAAWAGKTLPTEAQWEKAAKGGLFLDQSQTQKNPYPQRHYPWGNASPQVDQSFRANFSQTNLQQTTSVSMYNEGKSPYGCMDMAGNVMEWCSDWYKKNYYRHIASKNPQGPAAGKEKVVRGGAWNTPALALKNTRRCHFPVKVQETHIGFRCVINIPESK</sequence>
<evidence type="ECO:0000259" key="2">
    <source>
        <dbReference type="PROSITE" id="PS50011"/>
    </source>
</evidence>
<gene>
    <name evidence="3" type="ORF">UABAM_05627</name>
</gene>
<dbReference type="GO" id="GO:0004672">
    <property type="term" value="F:protein kinase activity"/>
    <property type="evidence" value="ECO:0007669"/>
    <property type="project" value="InterPro"/>
</dbReference>
<dbReference type="Pfam" id="PF00069">
    <property type="entry name" value="Pkinase"/>
    <property type="match status" value="1"/>
</dbReference>
<keyword evidence="3" id="KW-0808">Transferase</keyword>
<dbReference type="SUPFAM" id="SSF56112">
    <property type="entry name" value="Protein kinase-like (PK-like)"/>
    <property type="match status" value="1"/>
</dbReference>
<organism evidence="3 4">
    <name type="scientific">Uabimicrobium amorphum</name>
    <dbReference type="NCBI Taxonomy" id="2596890"/>
    <lineage>
        <taxon>Bacteria</taxon>
        <taxon>Pseudomonadati</taxon>
        <taxon>Planctomycetota</taxon>
        <taxon>Candidatus Uabimicrobiia</taxon>
        <taxon>Candidatus Uabimicrobiales</taxon>
        <taxon>Candidatus Uabimicrobiaceae</taxon>
        <taxon>Candidatus Uabimicrobium</taxon>
    </lineage>
</organism>
<dbReference type="Gene3D" id="1.25.40.10">
    <property type="entry name" value="Tetratricopeptide repeat domain"/>
    <property type="match status" value="1"/>
</dbReference>
<dbReference type="Gene3D" id="3.90.1580.10">
    <property type="entry name" value="paralog of FGE (formylglycine-generating enzyme)"/>
    <property type="match status" value="1"/>
</dbReference>
<feature type="region of interest" description="Disordered" evidence="1">
    <location>
        <begin position="428"/>
        <end position="478"/>
    </location>
</feature>
<evidence type="ECO:0000256" key="1">
    <source>
        <dbReference type="SAM" id="MobiDB-lite"/>
    </source>
</evidence>